<keyword evidence="9" id="KW-1185">Reference proteome</keyword>
<protein>
    <recommendedName>
        <fullName evidence="10">Cytochrome c</fullName>
    </recommendedName>
</protein>
<feature type="signal peptide" evidence="1">
    <location>
        <begin position="1"/>
        <end position="16"/>
    </location>
</feature>
<dbReference type="RefSeq" id="WP_146853002.1">
    <property type="nucleotide sequence ID" value="NZ_BKAG01000035.1"/>
</dbReference>
<dbReference type="InterPro" id="IPR011429">
    <property type="entry name" value="Cyt_c_Planctomycete-type"/>
</dbReference>
<dbReference type="Pfam" id="PF07635">
    <property type="entry name" value="PSCyt1"/>
    <property type="match status" value="1"/>
</dbReference>
<evidence type="ECO:0000313" key="9">
    <source>
        <dbReference type="Proteomes" id="UP000321577"/>
    </source>
</evidence>
<organism evidence="8 9">
    <name type="scientific">Brevifollis gellanilyticus</name>
    <dbReference type="NCBI Taxonomy" id="748831"/>
    <lineage>
        <taxon>Bacteria</taxon>
        <taxon>Pseudomonadati</taxon>
        <taxon>Verrucomicrobiota</taxon>
        <taxon>Verrucomicrobiia</taxon>
        <taxon>Verrucomicrobiales</taxon>
        <taxon>Verrucomicrobiaceae</taxon>
    </lineage>
</organism>
<dbReference type="AlphaFoldDB" id="A0A512MED9"/>
<feature type="domain" description="DUF1588" evidence="4">
    <location>
        <begin position="615"/>
        <end position="711"/>
    </location>
</feature>
<dbReference type="Pfam" id="PF07626">
    <property type="entry name" value="PSD3"/>
    <property type="match status" value="1"/>
</dbReference>
<evidence type="ECO:0000259" key="5">
    <source>
        <dbReference type="Pfam" id="PF07631"/>
    </source>
</evidence>
<feature type="domain" description="Cytochrome C Planctomycete-type" evidence="6">
    <location>
        <begin position="30"/>
        <end position="76"/>
    </location>
</feature>
<feature type="domain" description="DUF1592" evidence="5">
    <location>
        <begin position="467"/>
        <end position="594"/>
    </location>
</feature>
<dbReference type="Pfam" id="PF07631">
    <property type="entry name" value="PSD4"/>
    <property type="match status" value="1"/>
</dbReference>
<dbReference type="Proteomes" id="UP000321577">
    <property type="component" value="Unassembled WGS sequence"/>
</dbReference>
<name>A0A512MED9_9BACT</name>
<dbReference type="Pfam" id="PF07624">
    <property type="entry name" value="PSD2"/>
    <property type="match status" value="1"/>
</dbReference>
<evidence type="ECO:0000259" key="3">
    <source>
        <dbReference type="Pfam" id="PF07626"/>
    </source>
</evidence>
<accession>A0A512MED9</accession>
<evidence type="ECO:0008006" key="10">
    <source>
        <dbReference type="Google" id="ProtNLM"/>
    </source>
</evidence>
<comment type="caution">
    <text evidence="8">The sequence shown here is derived from an EMBL/GenBank/DDBJ whole genome shotgun (WGS) entry which is preliminary data.</text>
</comment>
<dbReference type="InterPro" id="IPR013043">
    <property type="entry name" value="DUF1595"/>
</dbReference>
<dbReference type="InterPro" id="IPR013039">
    <property type="entry name" value="DUF1588"/>
</dbReference>
<feature type="domain" description="DUF1595" evidence="7">
    <location>
        <begin position="401"/>
        <end position="459"/>
    </location>
</feature>
<sequence>MRVLFASLFLTAPSFAAVPAALTTFLDKHCTECHDSDVKKAGLDLTEAKWQLDDRAIFDLWVNVHDRMQKGEMPPAKKPRPDKAELGKALLSLNEPLHAASAALQQKQGRTLARRLNRIEYENTLHDLLGMDIPLAALLPEDTPMHGFDTVAEGLRFSQLQIEKYLEAADEALNAAADLRVKPQLSKARYSYREEKNILKNLQLPDDPPTDPKKKYSRQRQMFRMLPDSLVMFTDADYLLGLDQFKMHRSGTYRIRISASGYQSNGETVTLRLYANNYQIGKRYLGAWDMPADKAREVEVVAPINRGEHLMVLPFKIGYDAEGKRLNDADTTKDFKGRGLAVQWVEIEGPLEANHWPAASLTQLFPGVPVQEIPGKQAKNPWDAERLIGYELKPADPAADAKRVVESFAARAFRRPLEAGEAERYAQLSLDALKGGADFLAAVKIGLRGVLTSPQFLLFDEAPGAKLSDHALASRLSYFLWSTMPDEELMRLAAEKKLHDPKVLHAQVQRMIADKRSTGLVKNFTGQWLDLRSIDSTSPDPSLYPEFDEMLKMAMVGETESFFREMLQNDLPVTNFIQSDFLTLNNRISQHYGIGQDVAKDEQFVRVSLPAGSVRGGVLTQASILKVTANGTTSSPVLRGAWVMKRLLGEPPPPPPPGISGVEPDTRGASTIRELLAKHRDSETCAGCHAKIDPPGFALESFDVIGGFRDRYRNKEKGDHAAGVKFENRGIWQYKLSLPVDPTGQFADGTAFKDIHEFKKHLMEHPEALHRCLTEKLLTYGTGAAPTYADRQAIAGIMKKNAKLGLRSLVTDIVLSDTFQTK</sequence>
<dbReference type="InterPro" id="IPR011478">
    <property type="entry name" value="DUF1585"/>
</dbReference>
<dbReference type="Pfam" id="PF07637">
    <property type="entry name" value="PSD5"/>
    <property type="match status" value="1"/>
</dbReference>
<feature type="domain" description="DUF1587" evidence="3">
    <location>
        <begin position="114"/>
        <end position="176"/>
    </location>
</feature>
<feature type="chain" id="PRO_5021895159" description="Cytochrome c" evidence="1">
    <location>
        <begin position="17"/>
        <end position="822"/>
    </location>
</feature>
<gene>
    <name evidence="8" type="ORF">BGE01nite_40420</name>
</gene>
<evidence type="ECO:0000259" key="7">
    <source>
        <dbReference type="Pfam" id="PF07637"/>
    </source>
</evidence>
<proteinExistence type="predicted"/>
<dbReference type="OrthoDB" id="174532at2"/>
<dbReference type="InterPro" id="IPR013042">
    <property type="entry name" value="DUF1592"/>
</dbReference>
<evidence type="ECO:0000259" key="4">
    <source>
        <dbReference type="Pfam" id="PF07627"/>
    </source>
</evidence>
<keyword evidence="1" id="KW-0732">Signal</keyword>
<evidence type="ECO:0000259" key="6">
    <source>
        <dbReference type="Pfam" id="PF07635"/>
    </source>
</evidence>
<dbReference type="InterPro" id="IPR013036">
    <property type="entry name" value="DUF1587"/>
</dbReference>
<feature type="domain" description="DUF1585" evidence="2">
    <location>
        <begin position="748"/>
        <end position="819"/>
    </location>
</feature>
<dbReference type="EMBL" id="BKAG01000035">
    <property type="protein sequence ID" value="GEP44751.1"/>
    <property type="molecule type" value="Genomic_DNA"/>
</dbReference>
<dbReference type="Pfam" id="PF07627">
    <property type="entry name" value="PSCyt3"/>
    <property type="match status" value="1"/>
</dbReference>
<evidence type="ECO:0000259" key="2">
    <source>
        <dbReference type="Pfam" id="PF07624"/>
    </source>
</evidence>
<evidence type="ECO:0000313" key="8">
    <source>
        <dbReference type="EMBL" id="GEP44751.1"/>
    </source>
</evidence>
<reference evidence="8 9" key="1">
    <citation type="submission" date="2019-07" db="EMBL/GenBank/DDBJ databases">
        <title>Whole genome shotgun sequence of Brevifollis gellanilyticus NBRC 108608.</title>
        <authorList>
            <person name="Hosoyama A."/>
            <person name="Uohara A."/>
            <person name="Ohji S."/>
            <person name="Ichikawa N."/>
        </authorList>
    </citation>
    <scope>NUCLEOTIDE SEQUENCE [LARGE SCALE GENOMIC DNA]</scope>
    <source>
        <strain evidence="8 9">NBRC 108608</strain>
    </source>
</reference>
<evidence type="ECO:0000256" key="1">
    <source>
        <dbReference type="SAM" id="SignalP"/>
    </source>
</evidence>